<dbReference type="Proteomes" id="UP000194225">
    <property type="component" value="Unassembled WGS sequence"/>
</dbReference>
<evidence type="ECO:0000313" key="3">
    <source>
        <dbReference type="Proteomes" id="UP000194225"/>
    </source>
</evidence>
<sequence>MRSGSGIPFLNIVAKARNPVRDFSGHHPGPSRPLPERIRARPDNARKAASWYHPEPGSVGVMPDLASENARGAWYGLPVIARSAARIVGPGPIRVPGPGAGLPGPPEPAIAGVHDPANRRTETRNPRSTRSTSQTPHPESQEPL</sequence>
<feature type="compositionally biased region" description="Polar residues" evidence="1">
    <location>
        <begin position="126"/>
        <end position="144"/>
    </location>
</feature>
<proteinExistence type="predicted"/>
<feature type="compositionally biased region" description="Basic and acidic residues" evidence="1">
    <location>
        <begin position="116"/>
        <end position="125"/>
    </location>
</feature>
<gene>
    <name evidence="2" type="ORF">BG653_02289</name>
</gene>
<organism evidence="2 3">
    <name type="scientific">Streptomyces platensis</name>
    <dbReference type="NCBI Taxonomy" id="58346"/>
    <lineage>
        <taxon>Bacteria</taxon>
        <taxon>Bacillati</taxon>
        <taxon>Actinomycetota</taxon>
        <taxon>Actinomycetes</taxon>
        <taxon>Kitasatosporales</taxon>
        <taxon>Streptomycetaceae</taxon>
        <taxon>Streptomyces</taxon>
    </lineage>
</organism>
<name>A0ABX3XZP2_STRPT</name>
<evidence type="ECO:0000256" key="1">
    <source>
        <dbReference type="SAM" id="MobiDB-lite"/>
    </source>
</evidence>
<evidence type="ECO:0000313" key="2">
    <source>
        <dbReference type="EMBL" id="OSY46321.1"/>
    </source>
</evidence>
<dbReference type="EMBL" id="MIGA01000011">
    <property type="protein sequence ID" value="OSY46321.1"/>
    <property type="molecule type" value="Genomic_DNA"/>
</dbReference>
<feature type="region of interest" description="Disordered" evidence="1">
    <location>
        <begin position="89"/>
        <end position="144"/>
    </location>
</feature>
<reference evidence="2 3" key="1">
    <citation type="submission" date="2016-09" db="EMBL/GenBank/DDBJ databases">
        <title>Streptomyces platensis DSM40041, a candidate organism with high potential of specific P450 cytochromes.</title>
        <authorList>
            <person name="Grumaz C."/>
            <person name="Vainshtein Y."/>
            <person name="Kirstahler P."/>
            <person name="Sohn K."/>
        </authorList>
    </citation>
    <scope>NUCLEOTIDE SEQUENCE [LARGE SCALE GENOMIC DNA]</scope>
    <source>
        <strain evidence="2 3">DSM 40041</strain>
    </source>
</reference>
<comment type="caution">
    <text evidence="2">The sequence shown here is derived from an EMBL/GenBank/DDBJ whole genome shotgun (WGS) entry which is preliminary data.</text>
</comment>
<keyword evidence="3" id="KW-1185">Reference proteome</keyword>
<protein>
    <submittedName>
        <fullName evidence="2">Uncharacterized protein</fullName>
    </submittedName>
</protein>
<accession>A0ABX3XZP2</accession>